<dbReference type="GO" id="GO:0080120">
    <property type="term" value="P:CAAX-box protein maturation"/>
    <property type="evidence" value="ECO:0007669"/>
    <property type="project" value="UniProtKB-ARBA"/>
</dbReference>
<evidence type="ECO:0000313" key="3">
    <source>
        <dbReference type="EMBL" id="RPJ66511.1"/>
    </source>
</evidence>
<dbReference type="RefSeq" id="WP_124027869.1">
    <property type="nucleotide sequence ID" value="NZ_JBHRSN010000006.1"/>
</dbReference>
<keyword evidence="1" id="KW-1133">Transmembrane helix</keyword>
<dbReference type="InterPro" id="IPR052710">
    <property type="entry name" value="CAAX_protease"/>
</dbReference>
<feature type="transmembrane region" description="Helical" evidence="1">
    <location>
        <begin position="79"/>
        <end position="97"/>
    </location>
</feature>
<protein>
    <submittedName>
        <fullName evidence="3">CPBP family intramembrane metalloprotease</fullName>
    </submittedName>
</protein>
<name>A0A3N5YMD6_9ALTE</name>
<evidence type="ECO:0000259" key="2">
    <source>
        <dbReference type="Pfam" id="PF02517"/>
    </source>
</evidence>
<feature type="transmembrane region" description="Helical" evidence="1">
    <location>
        <begin position="160"/>
        <end position="179"/>
    </location>
</feature>
<sequence>MALHIGEWLVLAMMVAMIVYSLWEADKGKMAVQAGHKSKVKLYKETMVFLWLPSSVLLLLIGMQIVPADTMGLAWHNSWRNWVGVLIVVLAFAYAFWSIQSISPGTEQFKQLSDAMSQHQWMMPADKRELRWFAGGLSMSAGFCEELLFRGFFLLVFSDYLGAILSLILGSFLFGLCHLYQGWQNVLRTGIVGLILGGIYVFTESLWVVIALHALMDIYGGILGYIVHKHARFDVTTHRSL</sequence>
<keyword evidence="1" id="KW-0472">Membrane</keyword>
<feature type="transmembrane region" description="Helical" evidence="1">
    <location>
        <begin position="186"/>
        <end position="202"/>
    </location>
</feature>
<organism evidence="3 4">
    <name type="scientific">Alteromonas sediminis</name>
    <dbReference type="NCBI Taxonomy" id="2259342"/>
    <lineage>
        <taxon>Bacteria</taxon>
        <taxon>Pseudomonadati</taxon>
        <taxon>Pseudomonadota</taxon>
        <taxon>Gammaproteobacteria</taxon>
        <taxon>Alteromonadales</taxon>
        <taxon>Alteromonadaceae</taxon>
        <taxon>Alteromonas/Salinimonas group</taxon>
        <taxon>Alteromonas</taxon>
    </lineage>
</organism>
<accession>A0A3N5YMD6</accession>
<dbReference type="Pfam" id="PF02517">
    <property type="entry name" value="Rce1-like"/>
    <property type="match status" value="1"/>
</dbReference>
<comment type="caution">
    <text evidence="3">The sequence shown here is derived from an EMBL/GenBank/DDBJ whole genome shotgun (WGS) entry which is preliminary data.</text>
</comment>
<evidence type="ECO:0000313" key="4">
    <source>
        <dbReference type="Proteomes" id="UP000275281"/>
    </source>
</evidence>
<proteinExistence type="predicted"/>
<keyword evidence="4" id="KW-1185">Reference proteome</keyword>
<dbReference type="AlphaFoldDB" id="A0A3N5YMD6"/>
<feature type="domain" description="CAAX prenyl protease 2/Lysostaphin resistance protein A-like" evidence="2">
    <location>
        <begin position="132"/>
        <end position="218"/>
    </location>
</feature>
<reference evidence="3 4" key="1">
    <citation type="submission" date="2018-11" db="EMBL/GenBank/DDBJ databases">
        <authorList>
            <person name="Ye M.-Q."/>
            <person name="Du Z.-J."/>
        </authorList>
    </citation>
    <scope>NUCLEOTIDE SEQUENCE [LARGE SCALE GENOMIC DNA]</scope>
    <source>
        <strain evidence="3 4">U0105</strain>
    </source>
</reference>
<dbReference type="PANTHER" id="PTHR36435:SF1">
    <property type="entry name" value="CAAX AMINO TERMINAL PROTEASE FAMILY PROTEIN"/>
    <property type="match status" value="1"/>
</dbReference>
<feature type="transmembrane region" description="Helical" evidence="1">
    <location>
        <begin position="6"/>
        <end position="25"/>
    </location>
</feature>
<keyword evidence="1" id="KW-0812">Transmembrane</keyword>
<dbReference type="InterPro" id="IPR003675">
    <property type="entry name" value="Rce1/LyrA-like_dom"/>
</dbReference>
<dbReference type="GO" id="GO:0004175">
    <property type="term" value="F:endopeptidase activity"/>
    <property type="evidence" value="ECO:0007669"/>
    <property type="project" value="UniProtKB-ARBA"/>
</dbReference>
<dbReference type="GO" id="GO:0008237">
    <property type="term" value="F:metallopeptidase activity"/>
    <property type="evidence" value="ECO:0007669"/>
    <property type="project" value="UniProtKB-KW"/>
</dbReference>
<dbReference type="Proteomes" id="UP000275281">
    <property type="component" value="Unassembled WGS sequence"/>
</dbReference>
<keyword evidence="3" id="KW-0482">Metalloprotease</keyword>
<gene>
    <name evidence="3" type="ORF">DRW07_10500</name>
</gene>
<dbReference type="GO" id="GO:0006508">
    <property type="term" value="P:proteolysis"/>
    <property type="evidence" value="ECO:0007669"/>
    <property type="project" value="UniProtKB-KW"/>
</dbReference>
<dbReference type="OrthoDB" id="118729at2"/>
<dbReference type="EMBL" id="RPOK01000003">
    <property type="protein sequence ID" value="RPJ66511.1"/>
    <property type="molecule type" value="Genomic_DNA"/>
</dbReference>
<keyword evidence="3" id="KW-0645">Protease</keyword>
<keyword evidence="3" id="KW-0378">Hydrolase</keyword>
<evidence type="ECO:0000256" key="1">
    <source>
        <dbReference type="SAM" id="Phobius"/>
    </source>
</evidence>
<dbReference type="PANTHER" id="PTHR36435">
    <property type="entry name" value="SLR1288 PROTEIN"/>
    <property type="match status" value="1"/>
</dbReference>
<feature type="transmembrane region" description="Helical" evidence="1">
    <location>
        <begin position="46"/>
        <end position="67"/>
    </location>
</feature>